<dbReference type="InterPro" id="IPR013766">
    <property type="entry name" value="Thioredoxin_domain"/>
</dbReference>
<name>A0A1N7MK82_9BACT</name>
<dbReference type="Gene3D" id="3.40.30.10">
    <property type="entry name" value="Glutaredoxin"/>
    <property type="match status" value="1"/>
</dbReference>
<dbReference type="STRING" id="529505.SAMN05421761_106170"/>
<dbReference type="RefSeq" id="WP_076500759.1">
    <property type="nucleotide sequence ID" value="NZ_FTOP01000006.1"/>
</dbReference>
<proteinExistence type="predicted"/>
<evidence type="ECO:0000313" key="4">
    <source>
        <dbReference type="Proteomes" id="UP000186026"/>
    </source>
</evidence>
<dbReference type="SUPFAM" id="SSF52833">
    <property type="entry name" value="Thioredoxin-like"/>
    <property type="match status" value="1"/>
</dbReference>
<dbReference type="InterPro" id="IPR012336">
    <property type="entry name" value="Thioredoxin-like_fold"/>
</dbReference>
<dbReference type="Pfam" id="PF13905">
    <property type="entry name" value="Thioredoxin_8"/>
    <property type="match status" value="1"/>
</dbReference>
<gene>
    <name evidence="3" type="ORF">SAMN05421761_106170</name>
</gene>
<evidence type="ECO:0000256" key="1">
    <source>
        <dbReference type="SAM" id="SignalP"/>
    </source>
</evidence>
<keyword evidence="3" id="KW-0413">Isomerase</keyword>
<protein>
    <submittedName>
        <fullName evidence="3">Thiol-disulfide isomerase or thioredoxin</fullName>
    </submittedName>
</protein>
<dbReference type="PANTHER" id="PTHR42852">
    <property type="entry name" value="THIOL:DISULFIDE INTERCHANGE PROTEIN DSBE"/>
    <property type="match status" value="1"/>
</dbReference>
<keyword evidence="4" id="KW-1185">Reference proteome</keyword>
<keyword evidence="1" id="KW-0732">Signal</keyword>
<feature type="signal peptide" evidence="1">
    <location>
        <begin position="1"/>
        <end position="19"/>
    </location>
</feature>
<reference evidence="4" key="1">
    <citation type="submission" date="2017-01" db="EMBL/GenBank/DDBJ databases">
        <authorList>
            <person name="Varghese N."/>
            <person name="Submissions S."/>
        </authorList>
    </citation>
    <scope>NUCLEOTIDE SEQUENCE [LARGE SCALE GENOMIC DNA]</scope>
    <source>
        <strain evidence="4">DSM 46698</strain>
    </source>
</reference>
<feature type="chain" id="PRO_5012116927" evidence="1">
    <location>
        <begin position="20"/>
        <end position="529"/>
    </location>
</feature>
<dbReference type="EMBL" id="FTOP01000006">
    <property type="protein sequence ID" value="SIS86556.1"/>
    <property type="molecule type" value="Genomic_DNA"/>
</dbReference>
<dbReference type="PANTHER" id="PTHR42852:SF13">
    <property type="entry name" value="PROTEIN DIPZ"/>
    <property type="match status" value="1"/>
</dbReference>
<dbReference type="InterPro" id="IPR050553">
    <property type="entry name" value="Thioredoxin_ResA/DsbE_sf"/>
</dbReference>
<dbReference type="PROSITE" id="PS51352">
    <property type="entry name" value="THIOREDOXIN_2"/>
    <property type="match status" value="1"/>
</dbReference>
<evidence type="ECO:0000313" key="3">
    <source>
        <dbReference type="EMBL" id="SIS86556.1"/>
    </source>
</evidence>
<dbReference type="GO" id="GO:0016853">
    <property type="term" value="F:isomerase activity"/>
    <property type="evidence" value="ECO:0007669"/>
    <property type="project" value="UniProtKB-KW"/>
</dbReference>
<dbReference type="InterPro" id="IPR036249">
    <property type="entry name" value="Thioredoxin-like_sf"/>
</dbReference>
<sequence length="529" mass="60985">MKNSLILIFLIISTKVAFTQTTQPKEQEGHPSSLSTQESLPFHLIIEIKGRDLTDNNMTFYFWEHYINAGYKSLPPEIKELTPKNGSFFSGNIGAKVFHFTSSEFSKPALFNLFYESSYLLKDFYAFPGDTVKLIVEKDQAKAYFVGPNAAHYQLQQDLDRELQKLIRLKTPVMHGATKEGLLKDDRNRILYEDAQGNYIRGLNPLMKFIANPEDQKTYLLSVKDEIFNLASLENLILQTYQEVISQQIIQFLHAEYIGKLYFREIASFKRFDATLNPIKQEILNYVKTIADNNITFKDIDQAFAFQDLLIELAFGYNLIGVQNAFTFFEQYPSGLKEVLMTRFIGKNFSSQKQIDYFLNEAKKIATLSWTNQVLDQLIQSRSIGSKFKEILLPDEDGVINSSTDWEGKVVLIDFWFTGCKACIDYYEKCIKPAEEYFKDDPNVLFVSINSDKNESTWLKSLQSERYTSKHATNLFAGQDQGRDLLTYYNINSYPSQLLLDKDLKIYRSGSFARVPDALKNLIFEALTK</sequence>
<dbReference type="OrthoDB" id="9815205at2"/>
<dbReference type="Proteomes" id="UP000186026">
    <property type="component" value="Unassembled WGS sequence"/>
</dbReference>
<organism evidence="3 4">
    <name type="scientific">Belliella pelovolcani</name>
    <dbReference type="NCBI Taxonomy" id="529505"/>
    <lineage>
        <taxon>Bacteria</taxon>
        <taxon>Pseudomonadati</taxon>
        <taxon>Bacteroidota</taxon>
        <taxon>Cytophagia</taxon>
        <taxon>Cytophagales</taxon>
        <taxon>Cyclobacteriaceae</taxon>
        <taxon>Belliella</taxon>
    </lineage>
</organism>
<accession>A0A1N7MK82</accession>
<feature type="domain" description="Thioredoxin" evidence="2">
    <location>
        <begin position="382"/>
        <end position="528"/>
    </location>
</feature>
<dbReference type="AlphaFoldDB" id="A0A1N7MK82"/>
<evidence type="ECO:0000259" key="2">
    <source>
        <dbReference type="PROSITE" id="PS51352"/>
    </source>
</evidence>